<feature type="domain" description="HAT C-terminal dimerisation" evidence="2">
    <location>
        <begin position="587"/>
        <end position="655"/>
    </location>
</feature>
<evidence type="ECO:0000259" key="1">
    <source>
        <dbReference type="Pfam" id="PF04937"/>
    </source>
</evidence>
<evidence type="ECO:0000259" key="2">
    <source>
        <dbReference type="Pfam" id="PF05699"/>
    </source>
</evidence>
<name>A0A6D2HUB0_9BRAS</name>
<dbReference type="PANTHER" id="PTHR32166:SF74">
    <property type="entry name" value="OS05G0256350 PROTEIN"/>
    <property type="match status" value="1"/>
</dbReference>
<protein>
    <recommendedName>
        <fullName evidence="5">BED-type domain-containing protein</fullName>
    </recommendedName>
</protein>
<dbReference type="PANTHER" id="PTHR32166">
    <property type="entry name" value="OSJNBA0013A04.12 PROTEIN"/>
    <property type="match status" value="1"/>
</dbReference>
<dbReference type="Pfam" id="PF05699">
    <property type="entry name" value="Dimer_Tnp_hAT"/>
    <property type="match status" value="1"/>
</dbReference>
<gene>
    <name evidence="3" type="ORF">MERR_LOCUS4011</name>
</gene>
<evidence type="ECO:0008006" key="5">
    <source>
        <dbReference type="Google" id="ProtNLM"/>
    </source>
</evidence>
<keyword evidence="4" id="KW-1185">Reference proteome</keyword>
<evidence type="ECO:0000313" key="3">
    <source>
        <dbReference type="EMBL" id="CAA7016776.1"/>
    </source>
</evidence>
<dbReference type="AlphaFoldDB" id="A0A6D2HUB0"/>
<reference evidence="3" key="1">
    <citation type="submission" date="2020-01" db="EMBL/GenBank/DDBJ databases">
        <authorList>
            <person name="Mishra B."/>
        </authorList>
    </citation>
    <scope>NUCLEOTIDE SEQUENCE [LARGE SCALE GENOMIC DNA]</scope>
</reference>
<dbReference type="InterPro" id="IPR012337">
    <property type="entry name" value="RNaseH-like_sf"/>
</dbReference>
<dbReference type="InterPro" id="IPR007021">
    <property type="entry name" value="DUF659"/>
</dbReference>
<evidence type="ECO:0000313" key="4">
    <source>
        <dbReference type="Proteomes" id="UP000467841"/>
    </source>
</evidence>
<proteinExistence type="predicted"/>
<dbReference type="InterPro" id="IPR008906">
    <property type="entry name" value="HATC_C_dom"/>
</dbReference>
<accession>A0A6D2HUB0</accession>
<dbReference type="GO" id="GO:0046983">
    <property type="term" value="F:protein dimerization activity"/>
    <property type="evidence" value="ECO:0007669"/>
    <property type="project" value="InterPro"/>
</dbReference>
<dbReference type="SUPFAM" id="SSF53098">
    <property type="entry name" value="Ribonuclease H-like"/>
    <property type="match status" value="1"/>
</dbReference>
<dbReference type="OrthoDB" id="1110980at2759"/>
<comment type="caution">
    <text evidence="3">The sequence shown here is derived from an EMBL/GenBank/DDBJ whole genome shotgun (WGS) entry which is preliminary data.</text>
</comment>
<organism evidence="3 4">
    <name type="scientific">Microthlaspi erraticum</name>
    <dbReference type="NCBI Taxonomy" id="1685480"/>
    <lineage>
        <taxon>Eukaryota</taxon>
        <taxon>Viridiplantae</taxon>
        <taxon>Streptophyta</taxon>
        <taxon>Embryophyta</taxon>
        <taxon>Tracheophyta</taxon>
        <taxon>Spermatophyta</taxon>
        <taxon>Magnoliopsida</taxon>
        <taxon>eudicotyledons</taxon>
        <taxon>Gunneridae</taxon>
        <taxon>Pentapetalae</taxon>
        <taxon>rosids</taxon>
        <taxon>malvids</taxon>
        <taxon>Brassicales</taxon>
        <taxon>Brassicaceae</taxon>
        <taxon>Coluteocarpeae</taxon>
        <taxon>Microthlaspi</taxon>
    </lineage>
</organism>
<dbReference type="EMBL" id="CACVBM020000255">
    <property type="protein sequence ID" value="CAA7016776.1"/>
    <property type="molecule type" value="Genomic_DNA"/>
</dbReference>
<dbReference type="Proteomes" id="UP000467841">
    <property type="component" value="Unassembled WGS sequence"/>
</dbReference>
<sequence>MASNSEEPNETPSLQRNSGDVGWEFGVLINPNNLDKVKCRLCDKEFSGGVYRLKQHISRIQGNVASCPKSNKEEQDVCRQAIIEARNKKKRVRLNDAEIRGTVNVNQRREAEDEVIEVEGMVNKMPRMFGPLDRFTSTIHQQAPQGPVLTSHQQHIKNVIAKDKLHVVHQYVARWVYAHGIPFNAIANDDFKRMLEAAGQFGAGVTPPSQYQLREPLLKEEVGRVNSLMKVQEVEWKQTGCSVMTDAWSDRKRRSIMNLCINCKEGTQFHSSKDCSDDAHTGQYIFEYVNEGIKKVGGDNVVQVVTDNATNNMAAAKLLKEVRPSIFWTSCATHTINLMVEGIAKLPLFEEAINKAKAFTIFIYAHHRTLAMMRKYTKKGDIVRPGVTRFASAFLTLQSLMKKQENLMMMFASNDWRQCQWAKHPKGLTAYHTTMNMEFWDSVETCIKVFAALVKVLRLVDGDLKPTMGFLHGELEEAKKEICNALNNVEKNFKPILNIIEQKSQGRLDSPLHWMAFFLNPYYFYKDLTIQFDRDVTTATFKCLDAFFPNDLETQTFVINVELPKYTKQEGNFGHPTAIRGCSKNDENYDPVQWWNFYGVEVPNLQKVARKILSLTTSSSGCERNWSIFEGVHIKKRNRLDTKRLNDLVYVQFNMRLLTKRKKQNEKKGDILRADSAVHAQDWIVEESEMELGDNCETTEDISEGNGLVRELYESDDGEEVYIDFESDDEHF</sequence>
<feature type="domain" description="DUF659" evidence="1">
    <location>
        <begin position="208"/>
        <end position="358"/>
    </location>
</feature>
<dbReference type="Pfam" id="PF04937">
    <property type="entry name" value="DUF659"/>
    <property type="match status" value="1"/>
</dbReference>